<accession>A0A5B9QAS5</accession>
<dbReference type="Gene3D" id="3.40.50.2300">
    <property type="match status" value="2"/>
</dbReference>
<protein>
    <submittedName>
        <fullName evidence="4">D-ribose transporter subunit RbsB</fullName>
    </submittedName>
</protein>
<evidence type="ECO:0000259" key="3">
    <source>
        <dbReference type="Pfam" id="PF13407"/>
    </source>
</evidence>
<sequence length="292" mass="31678">MVHTPSGKPGDQTNQLVQVESQGSNGVAISPVAPNEQSLLLSRLATKTLLVTVDNDAPPSLRHCYVGTNNFMAGKMCAKVVHEALPEGGKIVVFIGAADRANAQERLRGFHAHIVGDDSPSDESDYPLEKPYSDETWTVLQTYVDGLDPAKAAENVKKALDEHPDVNCMVGLYSYNGPVCLEVLKEKNKVSDMKIIAFDDNEATLEGVENGEIYATVVQGNYEYGYETVRLLTSLYNSNERSVPLAGAGSVFLPCSVVTNDNVSEHRTKLARRLADHQKLMESDKSEAQPGG</sequence>
<dbReference type="EMBL" id="CP042913">
    <property type="protein sequence ID" value="QEG35998.1"/>
    <property type="molecule type" value="Genomic_DNA"/>
</dbReference>
<keyword evidence="5" id="KW-1185">Reference proteome</keyword>
<dbReference type="OrthoDB" id="569491at2"/>
<dbReference type="KEGG" id="bgok:Pr1d_33070"/>
<dbReference type="AlphaFoldDB" id="A0A5B9QAS5"/>
<dbReference type="PANTHER" id="PTHR30036:SF7">
    <property type="entry name" value="ABC TRANSPORTER PERIPLASMIC-BINDING PROTEIN YPHF"/>
    <property type="match status" value="1"/>
</dbReference>
<dbReference type="GO" id="GO:0030288">
    <property type="term" value="C:outer membrane-bounded periplasmic space"/>
    <property type="evidence" value="ECO:0007669"/>
    <property type="project" value="TreeGrafter"/>
</dbReference>
<name>A0A5B9QAS5_9BACT</name>
<evidence type="ECO:0000256" key="1">
    <source>
        <dbReference type="ARBA" id="ARBA00004196"/>
    </source>
</evidence>
<comment type="similarity">
    <text evidence="2">Belongs to the bacterial solute-binding protein 2 family.</text>
</comment>
<evidence type="ECO:0000256" key="2">
    <source>
        <dbReference type="ARBA" id="ARBA00007639"/>
    </source>
</evidence>
<dbReference type="PANTHER" id="PTHR30036">
    <property type="entry name" value="D-XYLOSE-BINDING PERIPLASMIC PROTEIN"/>
    <property type="match status" value="1"/>
</dbReference>
<proteinExistence type="inferred from homology"/>
<feature type="domain" description="Periplasmic binding protein" evidence="3">
    <location>
        <begin position="8"/>
        <end position="235"/>
    </location>
</feature>
<dbReference type="InterPro" id="IPR028082">
    <property type="entry name" value="Peripla_BP_I"/>
</dbReference>
<evidence type="ECO:0000313" key="5">
    <source>
        <dbReference type="Proteomes" id="UP000323917"/>
    </source>
</evidence>
<dbReference type="InterPro" id="IPR025997">
    <property type="entry name" value="SBP_2_dom"/>
</dbReference>
<dbReference type="Pfam" id="PF13407">
    <property type="entry name" value="Peripla_BP_4"/>
    <property type="match status" value="1"/>
</dbReference>
<dbReference type="SUPFAM" id="SSF53822">
    <property type="entry name" value="Periplasmic binding protein-like I"/>
    <property type="match status" value="1"/>
</dbReference>
<evidence type="ECO:0000313" key="4">
    <source>
        <dbReference type="EMBL" id="QEG35998.1"/>
    </source>
</evidence>
<dbReference type="RefSeq" id="WP_148074426.1">
    <property type="nucleotide sequence ID" value="NZ_CP042913.1"/>
</dbReference>
<reference evidence="4 5" key="1">
    <citation type="submission" date="2019-08" db="EMBL/GenBank/DDBJ databases">
        <title>Deep-cultivation of Planctomycetes and their phenomic and genomic characterization uncovers novel biology.</title>
        <authorList>
            <person name="Wiegand S."/>
            <person name="Jogler M."/>
            <person name="Boedeker C."/>
            <person name="Pinto D."/>
            <person name="Vollmers J."/>
            <person name="Rivas-Marin E."/>
            <person name="Kohn T."/>
            <person name="Peeters S.H."/>
            <person name="Heuer A."/>
            <person name="Rast P."/>
            <person name="Oberbeckmann S."/>
            <person name="Bunk B."/>
            <person name="Jeske O."/>
            <person name="Meyerdierks A."/>
            <person name="Storesund J.E."/>
            <person name="Kallscheuer N."/>
            <person name="Luecker S."/>
            <person name="Lage O.M."/>
            <person name="Pohl T."/>
            <person name="Merkel B.J."/>
            <person name="Hornburger P."/>
            <person name="Mueller R.-W."/>
            <person name="Bruemmer F."/>
            <person name="Labrenz M."/>
            <person name="Spormann A.M."/>
            <person name="Op den Camp H."/>
            <person name="Overmann J."/>
            <person name="Amann R."/>
            <person name="Jetten M.S.M."/>
            <person name="Mascher T."/>
            <person name="Medema M.H."/>
            <person name="Devos D.P."/>
            <person name="Kaster A.-K."/>
            <person name="Ovreas L."/>
            <person name="Rohde M."/>
            <person name="Galperin M.Y."/>
            <person name="Jogler C."/>
        </authorList>
    </citation>
    <scope>NUCLEOTIDE SEQUENCE [LARGE SCALE GENOMIC DNA]</scope>
    <source>
        <strain evidence="4 5">Pr1d</strain>
    </source>
</reference>
<dbReference type="GO" id="GO:0030246">
    <property type="term" value="F:carbohydrate binding"/>
    <property type="evidence" value="ECO:0007669"/>
    <property type="project" value="TreeGrafter"/>
</dbReference>
<dbReference type="InterPro" id="IPR050555">
    <property type="entry name" value="Bact_Solute-Bind_Prot2"/>
</dbReference>
<organism evidence="4 5">
    <name type="scientific">Bythopirellula goksoeyrii</name>
    <dbReference type="NCBI Taxonomy" id="1400387"/>
    <lineage>
        <taxon>Bacteria</taxon>
        <taxon>Pseudomonadati</taxon>
        <taxon>Planctomycetota</taxon>
        <taxon>Planctomycetia</taxon>
        <taxon>Pirellulales</taxon>
        <taxon>Lacipirellulaceae</taxon>
        <taxon>Bythopirellula</taxon>
    </lineage>
</organism>
<dbReference type="Proteomes" id="UP000323917">
    <property type="component" value="Chromosome"/>
</dbReference>
<gene>
    <name evidence="4" type="ORF">Pr1d_33070</name>
</gene>
<comment type="subcellular location">
    <subcellularLocation>
        <location evidence="1">Cell envelope</location>
    </subcellularLocation>
</comment>